<dbReference type="GO" id="GO:0016491">
    <property type="term" value="F:oxidoreductase activity"/>
    <property type="evidence" value="ECO:0007669"/>
    <property type="project" value="TreeGrafter"/>
</dbReference>
<accession>D1CH69</accession>
<dbReference type="EMBL" id="CP001826">
    <property type="protein sequence ID" value="ACZ43090.1"/>
    <property type="molecule type" value="Genomic_DNA"/>
</dbReference>
<keyword evidence="1" id="KW-0677">Repeat</keyword>
<dbReference type="eggNOG" id="COG1413">
    <property type="taxonomic scope" value="Bacteria"/>
</dbReference>
<gene>
    <name evidence="3" type="ordered locus">Tter_2190</name>
</gene>
<evidence type="ECO:0000313" key="4">
    <source>
        <dbReference type="Proteomes" id="UP000000323"/>
    </source>
</evidence>
<evidence type="ECO:0000256" key="1">
    <source>
        <dbReference type="ARBA" id="ARBA00022737"/>
    </source>
</evidence>
<dbReference type="RefSeq" id="WP_012876121.1">
    <property type="nucleotide sequence ID" value="NC_013526.1"/>
</dbReference>
<evidence type="ECO:0000256" key="2">
    <source>
        <dbReference type="ARBA" id="ARBA00045876"/>
    </source>
</evidence>
<dbReference type="PROSITE" id="PS50077">
    <property type="entry name" value="HEAT_REPEAT"/>
    <property type="match status" value="1"/>
</dbReference>
<dbReference type="OrthoDB" id="424041at2"/>
<dbReference type="PANTHER" id="PTHR12697:SF5">
    <property type="entry name" value="DEOXYHYPUSINE HYDROXYLASE"/>
    <property type="match status" value="1"/>
</dbReference>
<dbReference type="SUPFAM" id="SSF48371">
    <property type="entry name" value="ARM repeat"/>
    <property type="match status" value="2"/>
</dbReference>
<name>D1CH69_THET1</name>
<dbReference type="InterPro" id="IPR016024">
    <property type="entry name" value="ARM-type_fold"/>
</dbReference>
<dbReference type="AlphaFoldDB" id="D1CH69"/>
<dbReference type="InterPro" id="IPR011989">
    <property type="entry name" value="ARM-like"/>
</dbReference>
<dbReference type="STRING" id="525904.Tter_2190"/>
<sequence length="411" mass="45871">MKVIVTILLLMLVLNVCVLLLTLGFRAARQLYSLWQGRVRSRCEEAVADYLRGDEVPPALRAHRPWERDVLSSVLIHHMMMLRGSDRERLRRLAEHLGLQGHYLRELRSRRRWRRARAAENLGYFGDSSTVARVRPLLGDPDETVRAVAARALARLGGEEAAEDLARALADPSELTSLRVAENLQRLGHVAVPYLVSALGSGSRRAQVLAARILGELRAEEGRGALRHAATFGQDENVRAQAVLALGKIGHPDDLELIVRCARDRDWPVRAQAANALRMIGDTSTIPLLREMLRDPEWWVRLNASRALAAMGPMGERALADALWDDDRYARDRAAATLESEGVLRRLVVRARSSTEARGLLERIVEGLRATGNTGYLRRLLEEGEGADGMARLRERLAGSSSGRLRVEEER</sequence>
<keyword evidence="3" id="KW-0456">Lyase</keyword>
<dbReference type="Proteomes" id="UP000000323">
    <property type="component" value="Chromosome 2"/>
</dbReference>
<evidence type="ECO:0000313" key="3">
    <source>
        <dbReference type="EMBL" id="ACZ43090.1"/>
    </source>
</evidence>
<dbReference type="Gene3D" id="1.25.10.10">
    <property type="entry name" value="Leucine-rich Repeat Variant"/>
    <property type="match status" value="2"/>
</dbReference>
<dbReference type="InterPro" id="IPR000357">
    <property type="entry name" value="HEAT"/>
</dbReference>
<dbReference type="InterPro" id="IPR004155">
    <property type="entry name" value="PBS_lyase_HEAT"/>
</dbReference>
<dbReference type="Pfam" id="PF13646">
    <property type="entry name" value="HEAT_2"/>
    <property type="match status" value="2"/>
</dbReference>
<keyword evidence="4" id="KW-1185">Reference proteome</keyword>
<dbReference type="InterPro" id="IPR021133">
    <property type="entry name" value="HEAT_type_2"/>
</dbReference>
<dbReference type="Pfam" id="PF02985">
    <property type="entry name" value="HEAT"/>
    <property type="match status" value="1"/>
</dbReference>
<protein>
    <submittedName>
        <fullName evidence="3">PBS lyase HEAT domain protein repeat-containing protein</fullName>
    </submittedName>
</protein>
<dbReference type="PANTHER" id="PTHR12697">
    <property type="entry name" value="PBS LYASE HEAT-LIKE PROTEIN"/>
    <property type="match status" value="1"/>
</dbReference>
<comment type="function">
    <text evidence="2">Catalyzes the hydroxylation of the N(6)-(4-aminobutyl)-L-lysine intermediate produced by deoxyhypusine synthase/DHPS on a critical lysine of the eukaryotic translation initiation factor 5A/eIF-5A. This is the second step of the post-translational modification of that lysine into an unusual amino acid residue named hypusine. Hypusination is unique to mature eIF-5A factor and is essential for its function.</text>
</comment>
<dbReference type="GO" id="GO:0016829">
    <property type="term" value="F:lyase activity"/>
    <property type="evidence" value="ECO:0007669"/>
    <property type="project" value="UniProtKB-KW"/>
</dbReference>
<dbReference type="HOGENOM" id="CLU_668907_0_0_0"/>
<dbReference type="KEGG" id="ttr:Tter_2190"/>
<proteinExistence type="predicted"/>
<dbReference type="SMART" id="SM00567">
    <property type="entry name" value="EZ_HEAT"/>
    <property type="match status" value="5"/>
</dbReference>
<reference evidence="4" key="1">
    <citation type="journal article" date="2010" name="Stand. Genomic Sci.">
        <title>Complete genome sequence of 'Thermobaculum terrenum' type strain (YNP1).</title>
        <authorList>
            <person name="Kiss H."/>
            <person name="Cleland D."/>
            <person name="Lapidus A."/>
            <person name="Lucas S."/>
            <person name="Glavina Del Rio T."/>
            <person name="Nolan M."/>
            <person name="Tice H."/>
            <person name="Han C."/>
            <person name="Goodwin L."/>
            <person name="Pitluck S."/>
            <person name="Liolios K."/>
            <person name="Ivanova N."/>
            <person name="Mavromatis K."/>
            <person name="Ovchinnikova G."/>
            <person name="Pati A."/>
            <person name="Chen A."/>
            <person name="Palaniappan K."/>
            <person name="Land M."/>
            <person name="Hauser L."/>
            <person name="Chang Y."/>
            <person name="Jeffries C."/>
            <person name="Lu M."/>
            <person name="Brettin T."/>
            <person name="Detter J."/>
            <person name="Goker M."/>
            <person name="Tindall B."/>
            <person name="Beck B."/>
            <person name="McDermott T."/>
            <person name="Woyke T."/>
            <person name="Bristow J."/>
            <person name="Eisen J."/>
            <person name="Markowitz V."/>
            <person name="Hugenholtz P."/>
            <person name="Kyrpides N."/>
            <person name="Klenk H."/>
            <person name="Cheng J."/>
        </authorList>
    </citation>
    <scope>NUCLEOTIDE SEQUENCE [LARGE SCALE GENOMIC DNA]</scope>
    <source>
        <strain evidence="4">ATCC BAA-798 / YNP1</strain>
    </source>
</reference>
<organism evidence="3 4">
    <name type="scientific">Thermobaculum terrenum (strain ATCC BAA-798 / CCMEE 7001 / YNP1)</name>
    <dbReference type="NCBI Taxonomy" id="525904"/>
    <lineage>
        <taxon>Bacteria</taxon>
        <taxon>Bacillati</taxon>
        <taxon>Chloroflexota</taxon>
        <taxon>Chloroflexia</taxon>
        <taxon>Candidatus Thermobaculales</taxon>
        <taxon>Candidatus Thermobaculaceae</taxon>
        <taxon>Thermobaculum</taxon>
    </lineage>
</organism>